<sequence>MSETSEIGTGVPTVDTVSTTGGGWDVAWPELSHGEKIISKIVVTPREGTSKSSDCETRKSKNCNWKGCLIFWCLYAVGVENLEDKVSGPSSSSIWNGVSKILGASTSCHPQCPQNHPKFCGVGNEWKERHTFLAGSNLGLDIEWLLAGAGSFPSTTAGTETKCEKQKLLIDFSERGERAKLAARAFEEAVRVCTATEVGPIDHLDNSMTITS</sequence>
<protein>
    <submittedName>
        <fullName evidence="1">Uncharacterized protein</fullName>
    </submittedName>
</protein>
<proteinExistence type="predicted"/>
<keyword evidence="2" id="KW-1185">Reference proteome</keyword>
<reference evidence="1" key="1">
    <citation type="submission" date="2023-03" db="EMBL/GenBank/DDBJ databases">
        <title>Massive genome expansion in bonnet fungi (Mycena s.s.) driven by repeated elements and novel gene families across ecological guilds.</title>
        <authorList>
            <consortium name="Lawrence Berkeley National Laboratory"/>
            <person name="Harder C.B."/>
            <person name="Miyauchi S."/>
            <person name="Viragh M."/>
            <person name="Kuo A."/>
            <person name="Thoen E."/>
            <person name="Andreopoulos B."/>
            <person name="Lu D."/>
            <person name="Skrede I."/>
            <person name="Drula E."/>
            <person name="Henrissat B."/>
            <person name="Morin E."/>
            <person name="Kohler A."/>
            <person name="Barry K."/>
            <person name="LaButti K."/>
            <person name="Morin E."/>
            <person name="Salamov A."/>
            <person name="Lipzen A."/>
            <person name="Mereny Z."/>
            <person name="Hegedus B."/>
            <person name="Baldrian P."/>
            <person name="Stursova M."/>
            <person name="Weitz H."/>
            <person name="Taylor A."/>
            <person name="Grigoriev I.V."/>
            <person name="Nagy L.G."/>
            <person name="Martin F."/>
            <person name="Kauserud H."/>
        </authorList>
    </citation>
    <scope>NUCLEOTIDE SEQUENCE</scope>
    <source>
        <strain evidence="1">CBHHK200</strain>
    </source>
</reference>
<evidence type="ECO:0000313" key="2">
    <source>
        <dbReference type="Proteomes" id="UP001218188"/>
    </source>
</evidence>
<dbReference type="Proteomes" id="UP001218188">
    <property type="component" value="Unassembled WGS sequence"/>
</dbReference>
<accession>A0AAD6S029</accession>
<organism evidence="1 2">
    <name type="scientific">Mycena alexandri</name>
    <dbReference type="NCBI Taxonomy" id="1745969"/>
    <lineage>
        <taxon>Eukaryota</taxon>
        <taxon>Fungi</taxon>
        <taxon>Dikarya</taxon>
        <taxon>Basidiomycota</taxon>
        <taxon>Agaricomycotina</taxon>
        <taxon>Agaricomycetes</taxon>
        <taxon>Agaricomycetidae</taxon>
        <taxon>Agaricales</taxon>
        <taxon>Marasmiineae</taxon>
        <taxon>Mycenaceae</taxon>
        <taxon>Mycena</taxon>
    </lineage>
</organism>
<name>A0AAD6S029_9AGAR</name>
<gene>
    <name evidence="1" type="ORF">C8F04DRAFT_1202302</name>
</gene>
<comment type="caution">
    <text evidence="1">The sequence shown here is derived from an EMBL/GenBank/DDBJ whole genome shotgun (WGS) entry which is preliminary data.</text>
</comment>
<evidence type="ECO:0000313" key="1">
    <source>
        <dbReference type="EMBL" id="KAJ7016392.1"/>
    </source>
</evidence>
<dbReference type="AlphaFoldDB" id="A0AAD6S029"/>
<dbReference type="EMBL" id="JARJCM010000513">
    <property type="protein sequence ID" value="KAJ7016392.1"/>
    <property type="molecule type" value="Genomic_DNA"/>
</dbReference>